<protein>
    <submittedName>
        <fullName evidence="2">Methyltransferase domain-containing protein</fullName>
    </submittedName>
</protein>
<evidence type="ECO:0000313" key="3">
    <source>
        <dbReference type="Proteomes" id="UP000515679"/>
    </source>
</evidence>
<accession>A0A7G5BV81</accession>
<dbReference type="InterPro" id="IPR029063">
    <property type="entry name" value="SAM-dependent_MTases_sf"/>
</dbReference>
<dbReference type="EMBL" id="CP041969">
    <property type="protein sequence ID" value="QMV40865.1"/>
    <property type="molecule type" value="Genomic_DNA"/>
</dbReference>
<name>A0A7G5BV81_9BACL</name>
<dbReference type="RefSeq" id="WP_182302222.1">
    <property type="nucleotide sequence ID" value="NZ_CP041969.1"/>
</dbReference>
<organism evidence="2 3">
    <name type="scientific">Cohnella cholangitidis</name>
    <dbReference type="NCBI Taxonomy" id="2598458"/>
    <lineage>
        <taxon>Bacteria</taxon>
        <taxon>Bacillati</taxon>
        <taxon>Bacillota</taxon>
        <taxon>Bacilli</taxon>
        <taxon>Bacillales</taxon>
        <taxon>Paenibacillaceae</taxon>
        <taxon>Cohnella</taxon>
    </lineage>
</organism>
<keyword evidence="2" id="KW-0489">Methyltransferase</keyword>
<gene>
    <name evidence="2" type="ORF">FPL14_06325</name>
</gene>
<sequence length="190" mass="21593">MRIISEEARLFLRKFVRKPKQIGSVVPSSRFLADSMVAPIPWHSVQSVAELGSGTGAITQAISRKALPDTKVYLFEKDSKMRKRLLRDYPDFKCAANAVNLSRILAQKNAPKLDCILSGLPFYNFPQPLRDVLMEQISASLKPGGLFVAFQYSMQMKNQMSSMFQIERIQFVPLNFPPAFVYVCRKEIRS</sequence>
<dbReference type="InterPro" id="IPR041698">
    <property type="entry name" value="Methyltransf_25"/>
</dbReference>
<dbReference type="GO" id="GO:0008168">
    <property type="term" value="F:methyltransferase activity"/>
    <property type="evidence" value="ECO:0007669"/>
    <property type="project" value="UniProtKB-KW"/>
</dbReference>
<dbReference type="AlphaFoldDB" id="A0A7G5BV81"/>
<dbReference type="KEGG" id="cchl:FPL14_06325"/>
<dbReference type="CDD" id="cd02440">
    <property type="entry name" value="AdoMet_MTases"/>
    <property type="match status" value="1"/>
</dbReference>
<dbReference type="GO" id="GO:0032259">
    <property type="term" value="P:methylation"/>
    <property type="evidence" value="ECO:0007669"/>
    <property type="project" value="UniProtKB-KW"/>
</dbReference>
<dbReference type="SUPFAM" id="SSF53335">
    <property type="entry name" value="S-adenosyl-L-methionine-dependent methyltransferases"/>
    <property type="match status" value="1"/>
</dbReference>
<keyword evidence="2" id="KW-0808">Transferase</keyword>
<evidence type="ECO:0000313" key="2">
    <source>
        <dbReference type="EMBL" id="QMV40865.1"/>
    </source>
</evidence>
<reference evidence="2 3" key="1">
    <citation type="submission" date="2019-07" db="EMBL/GenBank/DDBJ databases">
        <authorList>
            <person name="Kim J.K."/>
            <person name="Cheong H.-M."/>
            <person name="Choi Y."/>
            <person name="Hwang K.J."/>
            <person name="Lee S."/>
            <person name="Choi C."/>
        </authorList>
    </citation>
    <scope>NUCLEOTIDE SEQUENCE [LARGE SCALE GENOMIC DNA]</scope>
    <source>
        <strain evidence="2 3">KS 22</strain>
    </source>
</reference>
<feature type="domain" description="Methyltransferase" evidence="1">
    <location>
        <begin position="48"/>
        <end position="145"/>
    </location>
</feature>
<proteinExistence type="predicted"/>
<evidence type="ECO:0000259" key="1">
    <source>
        <dbReference type="Pfam" id="PF13649"/>
    </source>
</evidence>
<dbReference type="Pfam" id="PF13649">
    <property type="entry name" value="Methyltransf_25"/>
    <property type="match status" value="1"/>
</dbReference>
<keyword evidence="3" id="KW-1185">Reference proteome</keyword>
<dbReference type="Gene3D" id="3.40.50.150">
    <property type="entry name" value="Vaccinia Virus protein VP39"/>
    <property type="match status" value="1"/>
</dbReference>
<dbReference type="Proteomes" id="UP000515679">
    <property type="component" value="Chromosome"/>
</dbReference>